<evidence type="ECO:0000256" key="1">
    <source>
        <dbReference type="SAM" id="MobiDB-lite"/>
    </source>
</evidence>
<name>A0A9N9V9T0_9HYPO</name>
<feature type="compositionally biased region" description="Basic and acidic residues" evidence="1">
    <location>
        <begin position="483"/>
        <end position="497"/>
    </location>
</feature>
<dbReference type="InterPro" id="IPR051678">
    <property type="entry name" value="AGP_Transferase"/>
</dbReference>
<dbReference type="OrthoDB" id="10003767at2759"/>
<dbReference type="InterPro" id="IPR011009">
    <property type="entry name" value="Kinase-like_dom_sf"/>
</dbReference>
<sequence>PLTDQQRKLKADDFINSIDTEAIRALASKSNGGLPCNIRCRRQGSFNVCFILDFPDASTRLVRLPVEPAVHDVWDKVCSEVYTMQYVRDHTNIPVPRVYAYGRCRLRQDTSAHQVFMVLDYINGQPLTKKRLRDSSECCRRQFFREVVDLFSQLQRLKFPRGGSLMPHETVGAWPRLWKLIFPQEEYLTPQSAVDLKLGPRITGAFSMRKNELQVDGYTVPRFTATTAKEFLEEQYRLLQAMWRIPSEELGRQEAERKEFALHALSFEEAQKTFGLKADSPRDSFYLSHPDLRVDNIIVDDELHIQGVIDWEFSTTVPQHAFLPPSWITGHDTGSIYSKVDFSSEFMSVLSSMKQQSPSHSQLAQAWDFKDDSRLPMAYIFLDPSDLVLLFYRCIYPRLYNTPRDEVVPSFFHQPEKKELRVGLEMRLLASERYTQYLKDNYLLDEREEEEWQDIRNWTAGTQETLEKLRKWSDQMQGNLTRLDGERSMKGGREQEA</sequence>
<proteinExistence type="predicted"/>
<dbReference type="SUPFAM" id="SSF56112">
    <property type="entry name" value="Protein kinase-like (PK-like)"/>
    <property type="match status" value="1"/>
</dbReference>
<comment type="caution">
    <text evidence="3">The sequence shown here is derived from an EMBL/GenBank/DDBJ whole genome shotgun (WGS) entry which is preliminary data.</text>
</comment>
<protein>
    <recommendedName>
        <fullName evidence="2">Aminoglycoside phosphotransferase domain-containing protein</fullName>
    </recommendedName>
</protein>
<accession>A0A9N9V9T0</accession>
<reference evidence="3" key="1">
    <citation type="submission" date="2021-10" db="EMBL/GenBank/DDBJ databases">
        <authorList>
            <person name="Piombo E."/>
        </authorList>
    </citation>
    <scope>NUCLEOTIDE SEQUENCE</scope>
</reference>
<feature type="domain" description="Aminoglycoside phosphotransferase" evidence="2">
    <location>
        <begin position="80"/>
        <end position="315"/>
    </location>
</feature>
<dbReference type="AlphaFoldDB" id="A0A9N9V9T0"/>
<evidence type="ECO:0000313" key="4">
    <source>
        <dbReference type="Proteomes" id="UP000696573"/>
    </source>
</evidence>
<organism evidence="3 4">
    <name type="scientific">Clonostachys rhizophaga</name>
    <dbReference type="NCBI Taxonomy" id="160324"/>
    <lineage>
        <taxon>Eukaryota</taxon>
        <taxon>Fungi</taxon>
        <taxon>Dikarya</taxon>
        <taxon>Ascomycota</taxon>
        <taxon>Pezizomycotina</taxon>
        <taxon>Sordariomycetes</taxon>
        <taxon>Hypocreomycetidae</taxon>
        <taxon>Hypocreales</taxon>
        <taxon>Bionectriaceae</taxon>
        <taxon>Clonostachys</taxon>
    </lineage>
</organism>
<feature type="non-terminal residue" evidence="3">
    <location>
        <position position="1"/>
    </location>
</feature>
<gene>
    <name evidence="3" type="ORF">CRHIZ90672A_00012476</name>
</gene>
<evidence type="ECO:0000313" key="3">
    <source>
        <dbReference type="EMBL" id="CAH0019324.1"/>
    </source>
</evidence>
<dbReference type="Pfam" id="PF01636">
    <property type="entry name" value="APH"/>
    <property type="match status" value="1"/>
</dbReference>
<evidence type="ECO:0000259" key="2">
    <source>
        <dbReference type="Pfam" id="PF01636"/>
    </source>
</evidence>
<feature type="region of interest" description="Disordered" evidence="1">
    <location>
        <begin position="477"/>
        <end position="497"/>
    </location>
</feature>
<dbReference type="Proteomes" id="UP000696573">
    <property type="component" value="Unassembled WGS sequence"/>
</dbReference>
<keyword evidence="4" id="KW-1185">Reference proteome</keyword>
<feature type="non-terminal residue" evidence="3">
    <location>
        <position position="497"/>
    </location>
</feature>
<dbReference type="Gene3D" id="3.90.1200.10">
    <property type="match status" value="1"/>
</dbReference>
<dbReference type="InterPro" id="IPR002575">
    <property type="entry name" value="Aminoglycoside_PTrfase"/>
</dbReference>
<dbReference type="PANTHER" id="PTHR21310">
    <property type="entry name" value="AMINOGLYCOSIDE PHOSPHOTRANSFERASE-RELATED-RELATED"/>
    <property type="match status" value="1"/>
</dbReference>
<dbReference type="PANTHER" id="PTHR21310:SF15">
    <property type="entry name" value="AMINOGLYCOSIDE PHOSPHOTRANSFERASE DOMAIN-CONTAINING PROTEIN"/>
    <property type="match status" value="1"/>
</dbReference>
<dbReference type="EMBL" id="CABFNQ020000553">
    <property type="protein sequence ID" value="CAH0019324.1"/>
    <property type="molecule type" value="Genomic_DNA"/>
</dbReference>